<gene>
    <name evidence="1" type="ORF">ALP8811_00326</name>
</gene>
<dbReference type="RefSeq" id="WP_108855450.1">
    <property type="nucleotide sequence ID" value="NZ_OMOI01000001.1"/>
</dbReference>
<dbReference type="OrthoDB" id="8430253at2"/>
<dbReference type="InterPro" id="IPR046578">
    <property type="entry name" value="DUF6638"/>
</dbReference>
<name>A0A2R8AHH6_9RHOB</name>
<dbReference type="AlphaFoldDB" id="A0A2R8AHH6"/>
<reference evidence="1 2" key="1">
    <citation type="submission" date="2018-03" db="EMBL/GenBank/DDBJ databases">
        <authorList>
            <person name="Keele B.F."/>
        </authorList>
    </citation>
    <scope>NUCLEOTIDE SEQUENCE [LARGE SCALE GENOMIC DNA]</scope>
    <source>
        <strain evidence="1 2">CECT 8811</strain>
    </source>
</reference>
<sequence length="453" mass="51525">MKRLIQRGLMFGNLIRVDSPALIERYNRALKGISGKQTKLKEFHIDVSGFSPEIGEEFKDPLYLNPNGCNRQFIILTVDQKKAPLLGAMFSTSRGILRQFIADNEAKLFALTAHDAVAGELMNSVYDISDPARLFDIRKIVIEADTTQSHVKNARALAEKIDHFQTAPNAWYDDDLIAQMIDLARETGDVTKVPVDLGVQEFEQGNFWTAHFGGLYIFRDVESPCVVVSGDKDRMERFPRLPFVDTTEPNRIASFLRKNDLVEPLVKERGASGARILRQKMEFILVDAATSAGMELGDMSSRTLRHVAQRMGRDLPQAFHGLAALVRWAEAGGQWPRIDSRHPAYFYTLRARPDHPDRDLINRLLSELAPMDFRQLFICHKELFYASYATWPDEKREFVAEFLHRDYMANKAGARDKLFGGREDPLKVPSTTRKRTREQVIEMVGPWGAVKGR</sequence>
<evidence type="ECO:0000313" key="1">
    <source>
        <dbReference type="EMBL" id="SPF75339.1"/>
    </source>
</evidence>
<proteinExistence type="predicted"/>
<keyword evidence="2" id="KW-1185">Reference proteome</keyword>
<protein>
    <submittedName>
        <fullName evidence="1">Uncharacterized protein</fullName>
    </submittedName>
</protein>
<organism evidence="1 2">
    <name type="scientific">Aliiroseovarius pelagivivens</name>
    <dbReference type="NCBI Taxonomy" id="1639690"/>
    <lineage>
        <taxon>Bacteria</taxon>
        <taxon>Pseudomonadati</taxon>
        <taxon>Pseudomonadota</taxon>
        <taxon>Alphaproteobacteria</taxon>
        <taxon>Rhodobacterales</taxon>
        <taxon>Paracoccaceae</taxon>
        <taxon>Aliiroseovarius</taxon>
    </lineage>
</organism>
<accession>A0A2R8AHH6</accession>
<dbReference type="Proteomes" id="UP000244911">
    <property type="component" value="Unassembled WGS sequence"/>
</dbReference>
<evidence type="ECO:0000313" key="2">
    <source>
        <dbReference type="Proteomes" id="UP000244911"/>
    </source>
</evidence>
<dbReference type="EMBL" id="OMOI01000001">
    <property type="protein sequence ID" value="SPF75339.1"/>
    <property type="molecule type" value="Genomic_DNA"/>
</dbReference>
<dbReference type="Pfam" id="PF20343">
    <property type="entry name" value="DUF6638"/>
    <property type="match status" value="1"/>
</dbReference>